<evidence type="ECO:0000256" key="8">
    <source>
        <dbReference type="ARBA" id="ARBA00023157"/>
    </source>
</evidence>
<dbReference type="Pfam" id="PF02932">
    <property type="entry name" value="Neur_chan_memb"/>
    <property type="match status" value="1"/>
</dbReference>
<keyword evidence="2" id="KW-1003">Cell membrane</keyword>
<dbReference type="InterPro" id="IPR006029">
    <property type="entry name" value="Neurotrans-gated_channel_TM"/>
</dbReference>
<evidence type="ECO:0000256" key="2">
    <source>
        <dbReference type="ARBA" id="ARBA00022475"/>
    </source>
</evidence>
<dbReference type="OMA" id="GHITWNP"/>
<feature type="domain" description="Neurotransmitter-gated ion-channel transmembrane" evidence="16">
    <location>
        <begin position="256"/>
        <end position="516"/>
    </location>
</feature>
<keyword evidence="12 14" id="KW-0407">Ion channel</keyword>
<dbReference type="SUPFAM" id="SSF63712">
    <property type="entry name" value="Nicotinic receptor ligand binding domain-like"/>
    <property type="match status" value="1"/>
</dbReference>
<keyword evidence="5" id="KW-0770">Synapse</keyword>
<dbReference type="PROSITE" id="PS00236">
    <property type="entry name" value="NEUROTR_ION_CHANNEL"/>
    <property type="match status" value="1"/>
</dbReference>
<evidence type="ECO:0000313" key="17">
    <source>
        <dbReference type="EMBL" id="ELT99605.1"/>
    </source>
</evidence>
<dbReference type="PANTHER" id="PTHR18945">
    <property type="entry name" value="NEUROTRANSMITTER GATED ION CHANNEL"/>
    <property type="match status" value="1"/>
</dbReference>
<dbReference type="GO" id="GO:0022848">
    <property type="term" value="F:acetylcholine-gated monoatomic cation-selective channel activity"/>
    <property type="evidence" value="ECO:0007669"/>
    <property type="project" value="InterPro"/>
</dbReference>
<evidence type="ECO:0000256" key="11">
    <source>
        <dbReference type="ARBA" id="ARBA00023286"/>
    </source>
</evidence>
<dbReference type="OrthoDB" id="5975154at2759"/>
<keyword evidence="7 14" id="KW-0472">Membrane</keyword>
<dbReference type="Proteomes" id="UP000014760">
    <property type="component" value="Unassembled WGS sequence"/>
</dbReference>
<comment type="similarity">
    <text evidence="14">Belongs to the ligand-gated ion channel (TC 1.A.9) family.</text>
</comment>
<keyword evidence="4 14" id="KW-1133">Transmembrane helix</keyword>
<dbReference type="FunFam" id="2.70.170.10:FF:000013">
    <property type="entry name" value="Acetylcholine receptor subunit alpha"/>
    <property type="match status" value="1"/>
</dbReference>
<dbReference type="InterPro" id="IPR038050">
    <property type="entry name" value="Neuro_actylchol_rec"/>
</dbReference>
<sequence>MEVTWLIIAVATLAIVTHGNHDAKRLYDDLLNKNNYNKLVRPVSNYSQPVKLKFGLKFAQLNEVDEKNEIMTTNMWVKQIWEDVFLQWNREEYGGVDRIYVPATSIWLPDVMLNNNGDGDYVITIMTKAMLTYTGVIEWNPPAIFKSHCDINVQYFPFDIQVCKLQFLPWSHDGYKVDMVHIWRDKYATDKTNYSNNPFIPMGIDMKQFVPSQEWDVLAVTAQKNIRYYPCCKEPFPDITFQVTIRRKTLFYSINIIVPCVCINLLTLTGFYVPCDCGEKISICITILLSISMFQLLLFDLVPGTSVSVPLLGQYILFTLFVTTGSVVCSVIVLNVNYRGSLVGTMPPRLKSIFVDNLARILCMPQPTAEEQEQEMEDQIDWSLAHSDLSSYVNPYKKRFRQRQSVIQETMMHLRNGGDSKEGLLRGYKPSQSFIGFDKPNMYENTVCEKCARMGANRHLPNVQKAFEGVGYIAKHHQENDDSSKIKDDWVYMAQVVDRLLLWIYVSLSFLCTMTLLLNAPALFDTRPGLEPRKPKDLMHF</sequence>
<keyword evidence="10" id="KW-0325">Glycoprotein</keyword>
<proteinExistence type="inferred from homology"/>
<dbReference type="NCBIfam" id="TIGR00860">
    <property type="entry name" value="LIC"/>
    <property type="match status" value="1"/>
</dbReference>
<evidence type="ECO:0000313" key="19">
    <source>
        <dbReference type="Proteomes" id="UP000014760"/>
    </source>
</evidence>
<organism evidence="17">
    <name type="scientific">Capitella teleta</name>
    <name type="common">Polychaete worm</name>
    <dbReference type="NCBI Taxonomy" id="283909"/>
    <lineage>
        <taxon>Eukaryota</taxon>
        <taxon>Metazoa</taxon>
        <taxon>Spiralia</taxon>
        <taxon>Lophotrochozoa</taxon>
        <taxon>Annelida</taxon>
        <taxon>Polychaeta</taxon>
        <taxon>Sedentaria</taxon>
        <taxon>Scolecida</taxon>
        <taxon>Capitellidae</taxon>
        <taxon>Capitella</taxon>
    </lineage>
</organism>
<dbReference type="HOGENOM" id="CLU_018074_1_0_1"/>
<dbReference type="CDD" id="cd19031">
    <property type="entry name" value="LGIC_ECD_nAChR_proto_alpha-like"/>
    <property type="match status" value="1"/>
</dbReference>
<keyword evidence="8" id="KW-1015">Disulfide bond</keyword>
<dbReference type="InterPro" id="IPR018000">
    <property type="entry name" value="Neurotransmitter_ion_chnl_CS"/>
</dbReference>
<evidence type="ECO:0000256" key="10">
    <source>
        <dbReference type="ARBA" id="ARBA00023180"/>
    </source>
</evidence>
<evidence type="ECO:0000259" key="16">
    <source>
        <dbReference type="Pfam" id="PF02932"/>
    </source>
</evidence>
<comment type="subcellular location">
    <subcellularLocation>
        <location evidence="13">Synaptic cell membrane</location>
        <topology evidence="13">Multi-pass membrane protein</topology>
    </subcellularLocation>
</comment>
<keyword evidence="11" id="KW-1071">Ligand-gated ion channel</keyword>
<evidence type="ECO:0000256" key="7">
    <source>
        <dbReference type="ARBA" id="ARBA00023136"/>
    </source>
</evidence>
<reference evidence="19" key="1">
    <citation type="submission" date="2012-12" db="EMBL/GenBank/DDBJ databases">
        <authorList>
            <person name="Hellsten U."/>
            <person name="Grimwood J."/>
            <person name="Chapman J.A."/>
            <person name="Shapiro H."/>
            <person name="Aerts A."/>
            <person name="Otillar R.P."/>
            <person name="Terry A.Y."/>
            <person name="Boore J.L."/>
            <person name="Simakov O."/>
            <person name="Marletaz F."/>
            <person name="Cho S.-J."/>
            <person name="Edsinger-Gonzales E."/>
            <person name="Havlak P."/>
            <person name="Kuo D.-H."/>
            <person name="Larsson T."/>
            <person name="Lv J."/>
            <person name="Arendt D."/>
            <person name="Savage R."/>
            <person name="Osoegawa K."/>
            <person name="de Jong P."/>
            <person name="Lindberg D.R."/>
            <person name="Seaver E.C."/>
            <person name="Weisblat D.A."/>
            <person name="Putnam N.H."/>
            <person name="Grigoriev I.V."/>
            <person name="Rokhsar D.S."/>
        </authorList>
    </citation>
    <scope>NUCLEOTIDE SEQUENCE</scope>
    <source>
        <strain evidence="19">I ESC-2004</strain>
    </source>
</reference>
<dbReference type="Gene3D" id="1.20.58.390">
    <property type="entry name" value="Neurotransmitter-gated ion-channel transmembrane domain"/>
    <property type="match status" value="2"/>
</dbReference>
<evidence type="ECO:0000256" key="1">
    <source>
        <dbReference type="ARBA" id="ARBA00022448"/>
    </source>
</evidence>
<reference evidence="18" key="3">
    <citation type="submission" date="2015-06" db="UniProtKB">
        <authorList>
            <consortium name="EnsemblMetazoa"/>
        </authorList>
    </citation>
    <scope>IDENTIFICATION</scope>
</reference>
<reference evidence="17 19" key="2">
    <citation type="journal article" date="2013" name="Nature">
        <title>Insights into bilaterian evolution from three spiralian genomes.</title>
        <authorList>
            <person name="Simakov O."/>
            <person name="Marletaz F."/>
            <person name="Cho S.J."/>
            <person name="Edsinger-Gonzales E."/>
            <person name="Havlak P."/>
            <person name="Hellsten U."/>
            <person name="Kuo D.H."/>
            <person name="Larsson T."/>
            <person name="Lv J."/>
            <person name="Arendt D."/>
            <person name="Savage R."/>
            <person name="Osoegawa K."/>
            <person name="de Jong P."/>
            <person name="Grimwood J."/>
            <person name="Chapman J.A."/>
            <person name="Shapiro H."/>
            <person name="Aerts A."/>
            <person name="Otillar R.P."/>
            <person name="Terry A.Y."/>
            <person name="Boore J.L."/>
            <person name="Grigoriev I.V."/>
            <person name="Lindberg D.R."/>
            <person name="Seaver E.C."/>
            <person name="Weisblat D.A."/>
            <person name="Putnam N.H."/>
            <person name="Rokhsar D.S."/>
        </authorList>
    </citation>
    <scope>NUCLEOTIDE SEQUENCE</scope>
    <source>
        <strain evidence="17 19">I ESC-2004</strain>
    </source>
</reference>
<evidence type="ECO:0000256" key="14">
    <source>
        <dbReference type="RuleBase" id="RU000687"/>
    </source>
</evidence>
<dbReference type="Gene3D" id="2.70.170.10">
    <property type="entry name" value="Neurotransmitter-gated ion-channel ligand-binding domain"/>
    <property type="match status" value="1"/>
</dbReference>
<dbReference type="InterPro" id="IPR002394">
    <property type="entry name" value="Nicotinic_acetylcholine_rcpt"/>
</dbReference>
<keyword evidence="3 14" id="KW-0812">Transmembrane</keyword>
<dbReference type="InterPro" id="IPR006202">
    <property type="entry name" value="Neur_chan_lig-bd"/>
</dbReference>
<feature type="transmembrane region" description="Helical" evidence="14">
    <location>
        <begin position="281"/>
        <end position="302"/>
    </location>
</feature>
<feature type="chain" id="PRO_5008787764" description="Neurotransmitter-gated ion-channel ligand-binding domain-containing protein" evidence="14">
    <location>
        <begin position="20"/>
        <end position="541"/>
    </location>
</feature>
<protein>
    <recommendedName>
        <fullName evidence="20">Neurotransmitter-gated ion-channel ligand-binding domain-containing protein</fullName>
    </recommendedName>
</protein>
<feature type="transmembrane region" description="Helical" evidence="14">
    <location>
        <begin position="250"/>
        <end position="274"/>
    </location>
</feature>
<feature type="signal peptide" evidence="14">
    <location>
        <begin position="1"/>
        <end position="19"/>
    </location>
</feature>
<dbReference type="GO" id="GO:0004888">
    <property type="term" value="F:transmembrane signaling receptor activity"/>
    <property type="evidence" value="ECO:0007669"/>
    <property type="project" value="InterPro"/>
</dbReference>
<dbReference type="EnsemblMetazoa" id="CapteT167143">
    <property type="protein sequence ID" value="CapteP167143"/>
    <property type="gene ID" value="CapteG167143"/>
</dbReference>
<feature type="transmembrane region" description="Helical" evidence="14">
    <location>
        <begin position="500"/>
        <end position="524"/>
    </location>
</feature>
<evidence type="ECO:0000256" key="12">
    <source>
        <dbReference type="ARBA" id="ARBA00023303"/>
    </source>
</evidence>
<dbReference type="InterPro" id="IPR036734">
    <property type="entry name" value="Neur_chan_lig-bd_sf"/>
</dbReference>
<dbReference type="EMBL" id="KB306710">
    <property type="protein sequence ID" value="ELT99605.1"/>
    <property type="molecule type" value="Genomic_DNA"/>
</dbReference>
<evidence type="ECO:0000256" key="5">
    <source>
        <dbReference type="ARBA" id="ARBA00023018"/>
    </source>
</evidence>
<dbReference type="InterPro" id="IPR006201">
    <property type="entry name" value="Neur_channel"/>
</dbReference>
<accession>R7U8Z7</accession>
<keyword evidence="19" id="KW-1185">Reference proteome</keyword>
<dbReference type="Pfam" id="PF02931">
    <property type="entry name" value="Neur_chan_LBD"/>
    <property type="match status" value="1"/>
</dbReference>
<gene>
    <name evidence="17" type="ORF">CAPTEDRAFT_167143</name>
</gene>
<dbReference type="PRINTS" id="PR00254">
    <property type="entry name" value="NICOTINICR"/>
</dbReference>
<keyword evidence="9" id="KW-0675">Receptor</keyword>
<evidence type="ECO:0000259" key="15">
    <source>
        <dbReference type="Pfam" id="PF02931"/>
    </source>
</evidence>
<keyword evidence="6 14" id="KW-0406">Ion transport</keyword>
<name>R7U8Z7_CAPTE</name>
<dbReference type="InterPro" id="IPR036719">
    <property type="entry name" value="Neuro-gated_channel_TM_sf"/>
</dbReference>
<dbReference type="SUPFAM" id="SSF90112">
    <property type="entry name" value="Neurotransmitter-gated ion-channel transmembrane pore"/>
    <property type="match status" value="1"/>
</dbReference>
<evidence type="ECO:0000256" key="13">
    <source>
        <dbReference type="ARBA" id="ARBA00034099"/>
    </source>
</evidence>
<dbReference type="PRINTS" id="PR00252">
    <property type="entry name" value="NRIONCHANNEL"/>
</dbReference>
<feature type="domain" description="Neurotransmitter-gated ion-channel ligand-binding" evidence="15">
    <location>
        <begin position="24"/>
        <end position="249"/>
    </location>
</feature>
<evidence type="ECO:0000256" key="6">
    <source>
        <dbReference type="ARBA" id="ARBA00023065"/>
    </source>
</evidence>
<keyword evidence="14" id="KW-0732">Signal</keyword>
<dbReference type="EMBL" id="AMQN01009967">
    <property type="status" value="NOT_ANNOTATED_CDS"/>
    <property type="molecule type" value="Genomic_DNA"/>
</dbReference>
<dbReference type="GO" id="GO:0045211">
    <property type="term" value="C:postsynaptic membrane"/>
    <property type="evidence" value="ECO:0007669"/>
    <property type="project" value="InterPro"/>
</dbReference>
<dbReference type="STRING" id="283909.R7U8Z7"/>
<evidence type="ECO:0000256" key="3">
    <source>
        <dbReference type="ARBA" id="ARBA00022692"/>
    </source>
</evidence>
<evidence type="ECO:0000256" key="4">
    <source>
        <dbReference type="ARBA" id="ARBA00022989"/>
    </source>
</evidence>
<dbReference type="CDD" id="cd19064">
    <property type="entry name" value="LGIC_TM_nAChR"/>
    <property type="match status" value="1"/>
</dbReference>
<evidence type="ECO:0008006" key="20">
    <source>
        <dbReference type="Google" id="ProtNLM"/>
    </source>
</evidence>
<dbReference type="AlphaFoldDB" id="R7U8Z7"/>
<evidence type="ECO:0000313" key="18">
    <source>
        <dbReference type="EnsemblMetazoa" id="CapteP167143"/>
    </source>
</evidence>
<keyword evidence="1 14" id="KW-0813">Transport</keyword>
<evidence type="ECO:0000256" key="9">
    <source>
        <dbReference type="ARBA" id="ARBA00023170"/>
    </source>
</evidence>
<feature type="transmembrane region" description="Helical" evidence="14">
    <location>
        <begin position="314"/>
        <end position="336"/>
    </location>
</feature>